<evidence type="ECO:0000313" key="3">
    <source>
        <dbReference type="Proteomes" id="UP001138894"/>
    </source>
</evidence>
<comment type="caution">
    <text evidence="2">The sequence shown here is derived from an EMBL/GenBank/DDBJ whole genome shotgun (WGS) entry which is preliminary data.</text>
</comment>
<dbReference type="Proteomes" id="UP001138894">
    <property type="component" value="Unassembled WGS sequence"/>
</dbReference>
<gene>
    <name evidence="2" type="ORF">KCG49_03600</name>
</gene>
<dbReference type="Pfam" id="PF12680">
    <property type="entry name" value="SnoaL_2"/>
    <property type="match status" value="1"/>
</dbReference>
<dbReference type="InterPro" id="IPR037401">
    <property type="entry name" value="SnoaL-like"/>
</dbReference>
<keyword evidence="3" id="KW-1185">Reference proteome</keyword>
<sequence>MSAKEIVKAFYNSDLANDPTVVPRFYHKECELHWSSSQGFMHLDYDAIVDFFEGTRKSYTNLRFEFTHFIEADSKVFTRHTLFANTIENPDNETVLAHFSTIWEVKDNKLYRGYEISQQADESDAESMASYAERKI</sequence>
<dbReference type="RefSeq" id="WP_218544814.1">
    <property type="nucleotide sequence ID" value="NZ_JAGSPD010000002.1"/>
</dbReference>
<dbReference type="EMBL" id="JAGSPD010000002">
    <property type="protein sequence ID" value="MBV7268276.1"/>
    <property type="molecule type" value="Genomic_DNA"/>
</dbReference>
<accession>A0A9X1F6I0</accession>
<evidence type="ECO:0000313" key="2">
    <source>
        <dbReference type="EMBL" id="MBV7268276.1"/>
    </source>
</evidence>
<reference evidence="2" key="1">
    <citation type="submission" date="2021-04" db="EMBL/GenBank/DDBJ databases">
        <authorList>
            <person name="Pira H."/>
            <person name="Risdian C."/>
            <person name="Wink J."/>
        </authorList>
    </citation>
    <scope>NUCLEOTIDE SEQUENCE</scope>
    <source>
        <strain evidence="2">WHY3</strain>
    </source>
</reference>
<organism evidence="2 3">
    <name type="scientific">Winogradskyella luteola</name>
    <dbReference type="NCBI Taxonomy" id="2828330"/>
    <lineage>
        <taxon>Bacteria</taxon>
        <taxon>Pseudomonadati</taxon>
        <taxon>Bacteroidota</taxon>
        <taxon>Flavobacteriia</taxon>
        <taxon>Flavobacteriales</taxon>
        <taxon>Flavobacteriaceae</taxon>
        <taxon>Winogradskyella</taxon>
    </lineage>
</organism>
<evidence type="ECO:0000259" key="1">
    <source>
        <dbReference type="Pfam" id="PF12680"/>
    </source>
</evidence>
<proteinExistence type="predicted"/>
<name>A0A9X1F6I0_9FLAO</name>
<feature type="domain" description="SnoaL-like" evidence="1">
    <location>
        <begin position="8"/>
        <end position="111"/>
    </location>
</feature>
<protein>
    <submittedName>
        <fullName evidence="2">Nuclear transport factor 2 family protein</fullName>
    </submittedName>
</protein>
<dbReference type="AlphaFoldDB" id="A0A9X1F6I0"/>